<accession>A0A1S1HE74</accession>
<gene>
    <name evidence="2" type="ORF">BHE75_02106</name>
</gene>
<keyword evidence="3" id="KW-1185">Reference proteome</keyword>
<dbReference type="EMBL" id="MIPT01000001">
    <property type="protein sequence ID" value="OHT20112.1"/>
    <property type="molecule type" value="Genomic_DNA"/>
</dbReference>
<dbReference type="Pfam" id="PF01966">
    <property type="entry name" value="HD"/>
    <property type="match status" value="1"/>
</dbReference>
<protein>
    <recommendedName>
        <fullName evidence="1">HD domain-containing protein</fullName>
    </recommendedName>
</protein>
<organism evidence="2 3">
    <name type="scientific">Edaphosphingomonas haloaromaticamans</name>
    <dbReference type="NCBI Taxonomy" id="653954"/>
    <lineage>
        <taxon>Bacteria</taxon>
        <taxon>Pseudomonadati</taxon>
        <taxon>Pseudomonadota</taxon>
        <taxon>Alphaproteobacteria</taxon>
        <taxon>Sphingomonadales</taxon>
        <taxon>Rhizorhabdaceae</taxon>
        <taxon>Edaphosphingomonas</taxon>
    </lineage>
</organism>
<reference evidence="2 3" key="1">
    <citation type="submission" date="2016-09" db="EMBL/GenBank/DDBJ databases">
        <title>Metabolic pathway, cell adaptation mechanisms and a novel monoxygenase revealed through proteogenomic-transcription analysis of a Sphingomonas haloaromaticamans strain degrading the fungicide ortho-phenylphenol.</title>
        <authorList>
            <person name="Perruchon C."/>
            <person name="Papadopoulou E.S."/>
            <person name="Rousidou C."/>
            <person name="Vasileiadis S."/>
            <person name="Tanou G."/>
            <person name="Amoutzias G."/>
            <person name="Molassiotis A."/>
            <person name="Karpouzas D.G."/>
        </authorList>
    </citation>
    <scope>NUCLEOTIDE SEQUENCE [LARGE SCALE GENOMIC DNA]</scope>
    <source>
        <strain evidence="2 3">P3</strain>
    </source>
</reference>
<evidence type="ECO:0000259" key="1">
    <source>
        <dbReference type="Pfam" id="PF01966"/>
    </source>
</evidence>
<evidence type="ECO:0000313" key="3">
    <source>
        <dbReference type="Proteomes" id="UP000179467"/>
    </source>
</evidence>
<dbReference type="CDD" id="cd00077">
    <property type="entry name" value="HDc"/>
    <property type="match status" value="1"/>
</dbReference>
<comment type="caution">
    <text evidence="2">The sequence shown here is derived from an EMBL/GenBank/DDBJ whole genome shotgun (WGS) entry which is preliminary data.</text>
</comment>
<dbReference type="SUPFAM" id="SSF109604">
    <property type="entry name" value="HD-domain/PDEase-like"/>
    <property type="match status" value="1"/>
</dbReference>
<dbReference type="InterPro" id="IPR006674">
    <property type="entry name" value="HD_domain"/>
</dbReference>
<dbReference type="InterPro" id="IPR052567">
    <property type="entry name" value="OP_Dioxygenase"/>
</dbReference>
<dbReference type="AlphaFoldDB" id="A0A1S1HE74"/>
<name>A0A1S1HE74_9SPHN</name>
<sequence>MRQGNPPCVGQRFHIFQIGLDQMIDKLFHIINKFGRLTYGEDITQIEHALQCAQLAREDRAADTLIAAALLHDIGQFIDDAGNAAEQRGIDARHEVIGAAFLATAFPDSVTEPVRMHVEAKRYLCASEPGYRSALSRASELSLQLQGGPMTTAEASAFAQARFFEEAIRLRRYDDTGKRKNWAVSELESYRPLLERLIGDRAARETSDGRN</sequence>
<dbReference type="Proteomes" id="UP000179467">
    <property type="component" value="Unassembled WGS sequence"/>
</dbReference>
<dbReference type="PANTHER" id="PTHR40202">
    <property type="match status" value="1"/>
</dbReference>
<dbReference type="InterPro" id="IPR003607">
    <property type="entry name" value="HD/PDEase_dom"/>
</dbReference>
<proteinExistence type="predicted"/>
<dbReference type="NCBIfam" id="TIGR03276">
    <property type="entry name" value="Phn-HD"/>
    <property type="match status" value="1"/>
</dbReference>
<dbReference type="InterPro" id="IPR017670">
    <property type="entry name" value="Phosphonate_degrad-assoc"/>
</dbReference>
<dbReference type="PANTHER" id="PTHR40202:SF1">
    <property type="entry name" value="HD DOMAIN-CONTAINING PROTEIN"/>
    <property type="match status" value="1"/>
</dbReference>
<evidence type="ECO:0000313" key="2">
    <source>
        <dbReference type="EMBL" id="OHT20112.1"/>
    </source>
</evidence>
<feature type="domain" description="HD" evidence="1">
    <location>
        <begin position="47"/>
        <end position="120"/>
    </location>
</feature>
<dbReference type="Gene3D" id="1.10.3210.10">
    <property type="entry name" value="Hypothetical protein af1432"/>
    <property type="match status" value="1"/>
</dbReference>